<reference evidence="1" key="1">
    <citation type="submission" date="2020-03" db="EMBL/GenBank/DDBJ databases">
        <title>Complete genome sequence of Acinetobacter baumannii ATCC19606T, which is a model strain for tolerization of antimicrobial agents.</title>
        <authorList>
            <person name="Tsubouchi T."/>
            <person name="Suzuki M."/>
            <person name="Niki M."/>
            <person name="Oinuma K."/>
            <person name="Niki M."/>
            <person name="Shibayama K."/>
            <person name="Kakeya H."/>
            <person name="Kaneko Y."/>
        </authorList>
    </citation>
    <scope>NUCLEOTIDE SEQUENCE</scope>
    <source>
        <strain evidence="1">ATCC19606</strain>
    </source>
</reference>
<dbReference type="EMBL" id="AP022836">
    <property type="protein sequence ID" value="BCA97894.1"/>
    <property type="molecule type" value="Genomic_DNA"/>
</dbReference>
<dbReference type="InterPro" id="IPR025591">
    <property type="entry name" value="RloB"/>
</dbReference>
<evidence type="ECO:0000313" key="1">
    <source>
        <dbReference type="EMBL" id="BCA97894.1"/>
    </source>
</evidence>
<dbReference type="AlphaFoldDB" id="A0A6F8TC86"/>
<gene>
    <name evidence="1" type="ORF">ATCC19606_02300</name>
</gene>
<proteinExistence type="predicted"/>
<organism evidence="1">
    <name type="scientific">Acinetobacter baumannii</name>
    <dbReference type="NCBI Taxonomy" id="470"/>
    <lineage>
        <taxon>Bacteria</taxon>
        <taxon>Pseudomonadati</taxon>
        <taxon>Pseudomonadota</taxon>
        <taxon>Gammaproteobacteria</taxon>
        <taxon>Moraxellales</taxon>
        <taxon>Moraxellaceae</taxon>
        <taxon>Acinetobacter</taxon>
        <taxon>Acinetobacter calcoaceticus/baumannii complex</taxon>
    </lineage>
</organism>
<name>A0A6F8TC86_ACIBA</name>
<dbReference type="Pfam" id="PF13707">
    <property type="entry name" value="RloB"/>
    <property type="match status" value="1"/>
</dbReference>
<sequence length="132" mass="15646">MNSNFTRIIPIYSFPCIEIWFLLHFECTTRPFNSQGKKSIGEVIKDYFQSTYAPDYTETNKNVIESLVPDYERAIYNSIRLCNQQSKVNSINPITNMHALITLLKIFLKDLRIMYMKMSINLSFKKIFNIWK</sequence>
<accession>A0A6F8TC86</accession>
<protein>
    <recommendedName>
        <fullName evidence="2">RloB domain-containing protein</fullName>
    </recommendedName>
</protein>
<evidence type="ECO:0008006" key="2">
    <source>
        <dbReference type="Google" id="ProtNLM"/>
    </source>
</evidence>